<evidence type="ECO:0008006" key="4">
    <source>
        <dbReference type="Google" id="ProtNLM"/>
    </source>
</evidence>
<dbReference type="Proteomes" id="UP000017836">
    <property type="component" value="Unassembled WGS sequence"/>
</dbReference>
<keyword evidence="1" id="KW-1133">Transmembrane helix</keyword>
<feature type="transmembrane region" description="Helical" evidence="1">
    <location>
        <begin position="112"/>
        <end position="134"/>
    </location>
</feature>
<dbReference type="InterPro" id="IPR027949">
    <property type="entry name" value="Chloroplast_duf"/>
</dbReference>
<keyword evidence="3" id="KW-1185">Reference proteome</keyword>
<dbReference type="eggNOG" id="ENOG502QXI0">
    <property type="taxonomic scope" value="Eukaryota"/>
</dbReference>
<protein>
    <recommendedName>
        <fullName evidence="4">H(+)-exporting diphosphatase</fullName>
    </recommendedName>
</protein>
<proteinExistence type="predicted"/>
<dbReference type="Gramene" id="ERN07819">
    <property type="protein sequence ID" value="ERN07819"/>
    <property type="gene ID" value="AMTR_s00012p00174100"/>
</dbReference>
<dbReference type="PANTHER" id="PTHR33358">
    <property type="entry name" value="F-BOX PROTEIN WITH A DOMAIN PROTEIN"/>
    <property type="match status" value="1"/>
</dbReference>
<dbReference type="AlphaFoldDB" id="W1PJ99"/>
<accession>W1PJ99</accession>
<name>W1PJ99_AMBTC</name>
<dbReference type="EMBL" id="KI393609">
    <property type="protein sequence ID" value="ERN07819.1"/>
    <property type="molecule type" value="Genomic_DNA"/>
</dbReference>
<organism evidence="2 3">
    <name type="scientific">Amborella trichopoda</name>
    <dbReference type="NCBI Taxonomy" id="13333"/>
    <lineage>
        <taxon>Eukaryota</taxon>
        <taxon>Viridiplantae</taxon>
        <taxon>Streptophyta</taxon>
        <taxon>Embryophyta</taxon>
        <taxon>Tracheophyta</taxon>
        <taxon>Spermatophyta</taxon>
        <taxon>Magnoliopsida</taxon>
        <taxon>Amborellales</taxon>
        <taxon>Amborellaceae</taxon>
        <taxon>Amborella</taxon>
    </lineage>
</organism>
<reference evidence="3" key="1">
    <citation type="journal article" date="2013" name="Science">
        <title>The Amborella genome and the evolution of flowering plants.</title>
        <authorList>
            <consortium name="Amborella Genome Project"/>
        </authorList>
    </citation>
    <scope>NUCLEOTIDE SEQUENCE [LARGE SCALE GENOMIC DNA]</scope>
</reference>
<keyword evidence="1" id="KW-0472">Membrane</keyword>
<dbReference type="HOGENOM" id="CLU_027757_1_1_1"/>
<sequence>MMPWLKCWPSTKPTMLEKFPSEMKPAMWWPKRAAATPSKTEEEMIDNGWSAEMEREMAKVAGVVQERDTTEYMRLSKQVLNCNREMVVAGPILMAVAMVGLALGGSTTVGGIMAGALACAVNNFSHGGQVWMVFKMCRNNTRFY</sequence>
<dbReference type="PANTHER" id="PTHR33358:SF12">
    <property type="entry name" value="F-BOX PROTEIN WITH A DOMAIN PROTEIN"/>
    <property type="match status" value="1"/>
</dbReference>
<gene>
    <name evidence="2" type="ORF">AMTR_s00012p00174100</name>
</gene>
<evidence type="ECO:0000256" key="1">
    <source>
        <dbReference type="SAM" id="Phobius"/>
    </source>
</evidence>
<feature type="transmembrane region" description="Helical" evidence="1">
    <location>
        <begin position="86"/>
        <end position="106"/>
    </location>
</feature>
<evidence type="ECO:0000313" key="2">
    <source>
        <dbReference type="EMBL" id="ERN07819.1"/>
    </source>
</evidence>
<keyword evidence="1" id="KW-0812">Transmembrane</keyword>
<dbReference type="Pfam" id="PF14476">
    <property type="entry name" value="Chloroplast_duf"/>
    <property type="match status" value="1"/>
</dbReference>
<evidence type="ECO:0000313" key="3">
    <source>
        <dbReference type="Proteomes" id="UP000017836"/>
    </source>
</evidence>